<keyword evidence="3 6" id="KW-0067">ATP-binding</keyword>
<evidence type="ECO:0000313" key="7">
    <source>
        <dbReference type="Proteomes" id="UP000067689"/>
    </source>
</evidence>
<dbReference type="KEGG" id="aer:AERYTH_04860"/>
<dbReference type="AlphaFoldDB" id="A0A0U3SZV2"/>
<evidence type="ECO:0000256" key="4">
    <source>
        <dbReference type="ARBA" id="ARBA00022967"/>
    </source>
</evidence>
<dbReference type="EMBL" id="CP011502">
    <property type="protein sequence ID" value="ALX04074.1"/>
    <property type="molecule type" value="Genomic_DNA"/>
</dbReference>
<protein>
    <submittedName>
        <fullName evidence="6">Hemin ABC transporter ATP-binding protein</fullName>
    </submittedName>
</protein>
<dbReference type="Proteomes" id="UP000067689">
    <property type="component" value="Chromosome"/>
</dbReference>
<dbReference type="NCBIfam" id="NF010068">
    <property type="entry name" value="PRK13548.1"/>
    <property type="match status" value="1"/>
</dbReference>
<proteinExistence type="predicted"/>
<dbReference type="CDD" id="cd03214">
    <property type="entry name" value="ABC_Iron-Siderophores_B12_Hemin"/>
    <property type="match status" value="1"/>
</dbReference>
<dbReference type="PANTHER" id="PTHR42794">
    <property type="entry name" value="HEMIN IMPORT ATP-BINDING PROTEIN HMUV"/>
    <property type="match status" value="1"/>
</dbReference>
<sequence length="275" mass="29050">MAAAPHASDRGRLGVNAPLVASGIGVELGGSPVLHDVDLEVRLGELLVLVGPNGAGKSTLLGVLSGDQVPQRGTVTLDGRRVASLRAGELARRRAVLPQENRLAFGFRVVDVVRMGRAAWAGRPEEDRDDVVVAGALRRSDVAHLAERVYPTLSGGERARTSLARVLAQETALVLLDEPTAALDVRHVELVMAQARELAVAGHAVVAVLHDLTLAAAHADRVCVLADGRVRAVGAPRAVLTAELLSTVYEHPLEVVDLDGRLLVLPQRHPQEAPC</sequence>
<dbReference type="SUPFAM" id="SSF52540">
    <property type="entry name" value="P-loop containing nucleoside triphosphate hydrolases"/>
    <property type="match status" value="1"/>
</dbReference>
<reference evidence="6 7" key="1">
    <citation type="journal article" date="1991" name="Int. J. Syst. Bacteriol.">
        <title>Description of the erythromycin-producing bacterium Arthrobacter sp. strain NRRL B-3381 as Aeromicrobium erythreum gen. nov., sp. nov.</title>
        <authorList>
            <person name="Miller E.S."/>
            <person name="Woese C.R."/>
            <person name="Brenner S."/>
        </authorList>
    </citation>
    <scope>NUCLEOTIDE SEQUENCE [LARGE SCALE GENOMIC DNA]</scope>
    <source>
        <strain evidence="6 7">AR18</strain>
    </source>
</reference>
<dbReference type="PROSITE" id="PS50893">
    <property type="entry name" value="ABC_TRANSPORTER_2"/>
    <property type="match status" value="1"/>
</dbReference>
<dbReference type="Pfam" id="PF00005">
    <property type="entry name" value="ABC_tran"/>
    <property type="match status" value="1"/>
</dbReference>
<dbReference type="GO" id="GO:0016887">
    <property type="term" value="F:ATP hydrolysis activity"/>
    <property type="evidence" value="ECO:0007669"/>
    <property type="project" value="InterPro"/>
</dbReference>
<dbReference type="STRING" id="2041.AERYTH_04860"/>
<evidence type="ECO:0000259" key="5">
    <source>
        <dbReference type="PROSITE" id="PS50893"/>
    </source>
</evidence>
<dbReference type="InterPro" id="IPR003439">
    <property type="entry name" value="ABC_transporter-like_ATP-bd"/>
</dbReference>
<dbReference type="GO" id="GO:0005524">
    <property type="term" value="F:ATP binding"/>
    <property type="evidence" value="ECO:0007669"/>
    <property type="project" value="UniProtKB-KW"/>
</dbReference>
<name>A0A0U3SZV2_9ACTN</name>
<dbReference type="PATRIC" id="fig|2041.4.peg.1008"/>
<keyword evidence="1" id="KW-0813">Transport</keyword>
<keyword evidence="7" id="KW-1185">Reference proteome</keyword>
<dbReference type="InterPro" id="IPR003593">
    <property type="entry name" value="AAA+_ATPase"/>
</dbReference>
<keyword evidence="2" id="KW-0547">Nucleotide-binding</keyword>
<dbReference type="Gene3D" id="3.40.50.300">
    <property type="entry name" value="P-loop containing nucleotide triphosphate hydrolases"/>
    <property type="match status" value="1"/>
</dbReference>
<accession>A0A0U3SZV2</accession>
<dbReference type="PANTHER" id="PTHR42794:SF1">
    <property type="entry name" value="HEMIN IMPORT ATP-BINDING PROTEIN HMUV"/>
    <property type="match status" value="1"/>
</dbReference>
<evidence type="ECO:0000256" key="2">
    <source>
        <dbReference type="ARBA" id="ARBA00022741"/>
    </source>
</evidence>
<dbReference type="SMART" id="SM00382">
    <property type="entry name" value="AAA"/>
    <property type="match status" value="1"/>
</dbReference>
<feature type="domain" description="ABC transporter" evidence="5">
    <location>
        <begin position="19"/>
        <end position="252"/>
    </location>
</feature>
<evidence type="ECO:0000256" key="1">
    <source>
        <dbReference type="ARBA" id="ARBA00022448"/>
    </source>
</evidence>
<evidence type="ECO:0000313" key="6">
    <source>
        <dbReference type="EMBL" id="ALX04074.1"/>
    </source>
</evidence>
<gene>
    <name evidence="6" type="ORF">AERYTH_04860</name>
</gene>
<evidence type="ECO:0000256" key="3">
    <source>
        <dbReference type="ARBA" id="ARBA00022840"/>
    </source>
</evidence>
<organism evidence="6 7">
    <name type="scientific">Aeromicrobium erythreum</name>
    <dbReference type="NCBI Taxonomy" id="2041"/>
    <lineage>
        <taxon>Bacteria</taxon>
        <taxon>Bacillati</taxon>
        <taxon>Actinomycetota</taxon>
        <taxon>Actinomycetes</taxon>
        <taxon>Propionibacteriales</taxon>
        <taxon>Nocardioidaceae</taxon>
        <taxon>Aeromicrobium</taxon>
    </lineage>
</organism>
<keyword evidence="4" id="KW-1278">Translocase</keyword>
<dbReference type="InterPro" id="IPR027417">
    <property type="entry name" value="P-loop_NTPase"/>
</dbReference>